<dbReference type="InterPro" id="IPR036188">
    <property type="entry name" value="FAD/NAD-bd_sf"/>
</dbReference>
<evidence type="ECO:0000256" key="1">
    <source>
        <dbReference type="ARBA" id="ARBA00023002"/>
    </source>
</evidence>
<evidence type="ECO:0000313" key="5">
    <source>
        <dbReference type="Proteomes" id="UP001609932"/>
    </source>
</evidence>
<evidence type="ECO:0000313" key="4">
    <source>
        <dbReference type="EMBL" id="MFH6600893.1"/>
    </source>
</evidence>
<evidence type="ECO:0000256" key="2">
    <source>
        <dbReference type="SAM" id="Coils"/>
    </source>
</evidence>
<dbReference type="EMBL" id="JBHEGD010000002">
    <property type="protein sequence ID" value="MFH6600893.1"/>
    <property type="molecule type" value="Genomic_DNA"/>
</dbReference>
<feature type="domain" description="FAD dependent oxidoreductase" evidence="3">
    <location>
        <begin position="5"/>
        <end position="348"/>
    </location>
</feature>
<keyword evidence="2" id="KW-0175">Coiled coil</keyword>
<feature type="coiled-coil region" evidence="2">
    <location>
        <begin position="89"/>
        <end position="116"/>
    </location>
</feature>
<organism evidence="4 5">
    <name type="scientific">Ectopseudomonas khazarica</name>
    <dbReference type="NCBI Taxonomy" id="2502979"/>
    <lineage>
        <taxon>Bacteria</taxon>
        <taxon>Pseudomonadati</taxon>
        <taxon>Pseudomonadota</taxon>
        <taxon>Gammaproteobacteria</taxon>
        <taxon>Pseudomonadales</taxon>
        <taxon>Pseudomonadaceae</taxon>
        <taxon>Ectopseudomonas</taxon>
    </lineage>
</organism>
<keyword evidence="5" id="KW-1185">Reference proteome</keyword>
<proteinExistence type="predicted"/>
<dbReference type="InterPro" id="IPR006076">
    <property type="entry name" value="FAD-dep_OxRdtase"/>
</dbReference>
<dbReference type="Pfam" id="PF01266">
    <property type="entry name" value="DAO"/>
    <property type="match status" value="1"/>
</dbReference>
<dbReference type="PANTHER" id="PTHR13847:SF287">
    <property type="entry name" value="FAD-DEPENDENT OXIDOREDUCTASE DOMAIN-CONTAINING PROTEIN 1"/>
    <property type="match status" value="1"/>
</dbReference>
<dbReference type="SUPFAM" id="SSF51905">
    <property type="entry name" value="FAD/NAD(P)-binding domain"/>
    <property type="match status" value="1"/>
</dbReference>
<protein>
    <submittedName>
        <fullName evidence="4">NAD(P)/FAD-dependent oxidoreductase</fullName>
        <ecNumber evidence="4">1.-.-.-</ecNumber>
    </submittedName>
</protein>
<dbReference type="PANTHER" id="PTHR13847">
    <property type="entry name" value="SARCOSINE DEHYDROGENASE-RELATED"/>
    <property type="match status" value="1"/>
</dbReference>
<name>A0ABW7MLQ9_9GAMM</name>
<dbReference type="Proteomes" id="UP001609932">
    <property type="component" value="Unassembled WGS sequence"/>
</dbReference>
<dbReference type="Gene3D" id="3.50.50.60">
    <property type="entry name" value="FAD/NAD(P)-binding domain"/>
    <property type="match status" value="1"/>
</dbReference>
<gene>
    <name evidence="4" type="ORF">ACEVAQ_19525</name>
</gene>
<dbReference type="GO" id="GO:0016491">
    <property type="term" value="F:oxidoreductase activity"/>
    <property type="evidence" value="ECO:0007669"/>
    <property type="project" value="UniProtKB-KW"/>
</dbReference>
<comment type="caution">
    <text evidence="4">The sequence shown here is derived from an EMBL/GenBank/DDBJ whole genome shotgun (WGS) entry which is preliminary data.</text>
</comment>
<dbReference type="RefSeq" id="WP_395273634.1">
    <property type="nucleotide sequence ID" value="NZ_JBHEGD010000002.1"/>
</dbReference>
<dbReference type="EC" id="1.-.-.-" evidence="4"/>
<reference evidence="4 5" key="1">
    <citation type="submission" date="2024-09" db="EMBL/GenBank/DDBJ databases">
        <title>Elucidation of the Bokeelamides from Bacteria Associated with Moon Snail Egg Collars.</title>
        <authorList>
            <person name="Campbell R."/>
            <person name="Piedl K."/>
            <person name="Mevers E."/>
        </authorList>
    </citation>
    <scope>NUCLEOTIDE SEQUENCE [LARGE SCALE GENOMIC DNA]</scope>
    <source>
        <strain evidence="4 5">EM133</strain>
    </source>
</reference>
<keyword evidence="1 4" id="KW-0560">Oxidoreductase</keyword>
<dbReference type="Gene3D" id="3.30.9.10">
    <property type="entry name" value="D-Amino Acid Oxidase, subunit A, domain 2"/>
    <property type="match status" value="1"/>
</dbReference>
<accession>A0ABW7MLQ9</accession>
<sequence>MQHCDYLIIGGGIAGASTGYFLAGHGKTIVLEREAQPGYHSTGRSAALYTVAYGTPQVRALTAASRAFYDAPPAGFSDHPLLTPRGELVVDFSGDAAELQRQFEQARQQVAEARLLSAEQACAMVPVLRRERVRGALYDPSAADIDTAALHQGYLRGIRQQGGEIHCDREVLAISRSAEGWQVDCAGQRYSATLLINAAGAWCDQIAQLAGLPGIGLQPKRRAAFTFQAGAGIDCQNWPALVSLDESFYFKPDAGLLLGSPANADPVAAHDVQPEELDIALGIHQIETHTSLQIRRPEHTWAGLRSFVADGDLVGGFDAQAAGFFWVAAQGGYGIQTSAAMGQACAALIRKQPLPEQLIAAGLTAAMLSPQRLLG</sequence>
<evidence type="ECO:0000259" key="3">
    <source>
        <dbReference type="Pfam" id="PF01266"/>
    </source>
</evidence>